<dbReference type="Proteomes" id="UP000663836">
    <property type="component" value="Unassembled WGS sequence"/>
</dbReference>
<keyword evidence="1" id="KW-0812">Transmembrane</keyword>
<evidence type="ECO:0000313" key="2">
    <source>
        <dbReference type="EMBL" id="CAF1001133.1"/>
    </source>
</evidence>
<keyword evidence="1" id="KW-1133">Transmembrane helix</keyword>
<proteinExistence type="predicted"/>
<comment type="caution">
    <text evidence="2">The sequence shown here is derived from an EMBL/GenBank/DDBJ whole genome shotgun (WGS) entry which is preliminary data.</text>
</comment>
<dbReference type="AlphaFoldDB" id="A0A814GVG5"/>
<dbReference type="Proteomes" id="UP000663864">
    <property type="component" value="Unassembled WGS sequence"/>
</dbReference>
<evidence type="ECO:0000313" key="4">
    <source>
        <dbReference type="Proteomes" id="UP000663864"/>
    </source>
</evidence>
<gene>
    <name evidence="3" type="ORF">JBS370_LOCUS20369</name>
    <name evidence="2" type="ORF">ZHD862_LOCUS12533</name>
</gene>
<feature type="transmembrane region" description="Helical" evidence="1">
    <location>
        <begin position="136"/>
        <end position="158"/>
    </location>
</feature>
<accession>A0A814GVG5</accession>
<sequence>MSKDNEIQQNTDESSVAETFREDVHAIAVETKDLIIEARLNLTLLIGCILLVSLISVLLSTWIARTITNSPTSLGTIVSYYFGLDHNNTEQYITWWTPIHIKSKELISKNFSIKTFTTTTTIKTVPIKLHYNEYSIFRMIILPFLFMCSIFLAILAYYARVQCTKYNFAWGTVPKISFENGDSIIAKKTIVKMRAIEPNIDYVIVHGAKEEPDRFALADTSQPLHENGDIIDEGTQCEPEDILKVITHDSSTS</sequence>
<name>A0A814GVG5_9BILA</name>
<evidence type="ECO:0000256" key="1">
    <source>
        <dbReference type="SAM" id="Phobius"/>
    </source>
</evidence>
<dbReference type="EMBL" id="CAJOBD010002558">
    <property type="protein sequence ID" value="CAF3891090.1"/>
    <property type="molecule type" value="Genomic_DNA"/>
</dbReference>
<dbReference type="EMBL" id="CAJNOT010000495">
    <property type="protein sequence ID" value="CAF1001133.1"/>
    <property type="molecule type" value="Genomic_DNA"/>
</dbReference>
<organism evidence="2 4">
    <name type="scientific">Rotaria sordida</name>
    <dbReference type="NCBI Taxonomy" id="392033"/>
    <lineage>
        <taxon>Eukaryota</taxon>
        <taxon>Metazoa</taxon>
        <taxon>Spiralia</taxon>
        <taxon>Gnathifera</taxon>
        <taxon>Rotifera</taxon>
        <taxon>Eurotatoria</taxon>
        <taxon>Bdelloidea</taxon>
        <taxon>Philodinida</taxon>
        <taxon>Philodinidae</taxon>
        <taxon>Rotaria</taxon>
    </lineage>
</organism>
<keyword evidence="1" id="KW-0472">Membrane</keyword>
<protein>
    <submittedName>
        <fullName evidence="2">Uncharacterized protein</fullName>
    </submittedName>
</protein>
<reference evidence="2" key="1">
    <citation type="submission" date="2021-02" db="EMBL/GenBank/DDBJ databases">
        <authorList>
            <person name="Nowell W R."/>
        </authorList>
    </citation>
    <scope>NUCLEOTIDE SEQUENCE</scope>
</reference>
<feature type="transmembrane region" description="Helical" evidence="1">
    <location>
        <begin position="42"/>
        <end position="64"/>
    </location>
</feature>
<evidence type="ECO:0000313" key="3">
    <source>
        <dbReference type="EMBL" id="CAF3891090.1"/>
    </source>
</evidence>